<comment type="caution">
    <text evidence="11">The sequence shown here is derived from an EMBL/GenBank/DDBJ whole genome shotgun (WGS) entry which is preliminary data.</text>
</comment>
<feature type="region of interest" description="Disordered" evidence="8">
    <location>
        <begin position="281"/>
        <end position="335"/>
    </location>
</feature>
<dbReference type="Pfam" id="PF00069">
    <property type="entry name" value="Pkinase"/>
    <property type="match status" value="1"/>
</dbReference>
<feature type="compositionally biased region" description="Gly residues" evidence="8">
    <location>
        <begin position="544"/>
        <end position="558"/>
    </location>
</feature>
<dbReference type="InterPro" id="IPR011009">
    <property type="entry name" value="Kinase-like_dom_sf"/>
</dbReference>
<dbReference type="EMBL" id="JASNUQ010000002">
    <property type="protein sequence ID" value="MDK4289409.1"/>
    <property type="molecule type" value="Genomic_DNA"/>
</dbReference>
<accession>A0ABT7FTV3</accession>
<evidence type="ECO:0000256" key="7">
    <source>
        <dbReference type="PROSITE-ProRule" id="PRU10141"/>
    </source>
</evidence>
<feature type="domain" description="Protein kinase" evidence="10">
    <location>
        <begin position="18"/>
        <end position="281"/>
    </location>
</feature>
<reference evidence="11 12" key="1">
    <citation type="submission" date="2023-05" db="EMBL/GenBank/DDBJ databases">
        <title>Metabolic capabilities are highly conserved among human nasal-associated Corynebacterium species in pangenomic analyses.</title>
        <authorList>
            <person name="Tran T.H."/>
            <person name="Roberts A.Q."/>
            <person name="Escapa I.F."/>
            <person name="Gao W."/>
            <person name="Conlan S."/>
            <person name="Kong H."/>
            <person name="Segre J.A."/>
            <person name="Kelly M.S."/>
            <person name="Lemon K.P."/>
        </authorList>
    </citation>
    <scope>NUCLEOTIDE SEQUENCE [LARGE SCALE GENOMIC DNA]</scope>
    <source>
        <strain evidence="11 12">KPL3772</strain>
    </source>
</reference>
<keyword evidence="9" id="KW-0812">Transmembrane</keyword>
<sequence>MADVNNRESIQTLVGDAYELQWVIGHGGMSTVWLADDHANDREVAIKILRPEFSDNNEFLDRFRNEADAARCIESDNVVATYDYGEVTEDNGHTFCFIVMEYVRGESLADLLQREGNLDESLALDVLEQAAHGLSIIHRMGLVHRDIKPGNLLITQNGRVKIADFGIAKAAEAVPLTRTGMVVGTAQYVSPEQAQGHSVTPASDVYSLGVVGYEMLAGKRPFHGDSSVSVALAHINQAPEALSTQVSAPARELIGIALRKDAYTRFADGNEFAVAASKVRLGQRPPAPKSAALATVAQEPAPSASTQQLSRVTNARTASPSTARPRTPQPVPAPAGHVAQVQQPAVGHPYTGAGQAAVAPAIQPVHQKKNSSAGAGFGCGMFVAVVIAGIAALALWFMATYSNALDGILDRSPASSTQPSETDPVIVTEWVNPPANQGGSGGSGGGQGSGGSGGAGGSGGTGAGQGSGSTGGSGNGAGTSNGGNAPQAPNQQPGGQGQQGGQTGGDAGNDANENATDATSGIGQRGGQTGQSGHSGQSHSGQSGQSGHGAGAGVGHGANQGQSGNRNPGNAGNTGNAGNVGAAAGNQQSGGSRPLGAAEQETE</sequence>
<keyword evidence="4 7" id="KW-0547">Nucleotide-binding</keyword>
<keyword evidence="9" id="KW-0472">Membrane</keyword>
<feature type="compositionally biased region" description="Low complexity" evidence="8">
    <location>
        <begin position="531"/>
        <end position="543"/>
    </location>
</feature>
<keyword evidence="2" id="KW-0723">Serine/threonine-protein kinase</keyword>
<dbReference type="GO" id="GO:0016301">
    <property type="term" value="F:kinase activity"/>
    <property type="evidence" value="ECO:0007669"/>
    <property type="project" value="UniProtKB-KW"/>
</dbReference>
<evidence type="ECO:0000313" key="12">
    <source>
        <dbReference type="Proteomes" id="UP001239759"/>
    </source>
</evidence>
<evidence type="ECO:0000256" key="1">
    <source>
        <dbReference type="ARBA" id="ARBA00012513"/>
    </source>
</evidence>
<proteinExistence type="predicted"/>
<evidence type="ECO:0000313" key="11">
    <source>
        <dbReference type="EMBL" id="MDK4289409.1"/>
    </source>
</evidence>
<feature type="compositionally biased region" description="Gly residues" evidence="8">
    <location>
        <begin position="494"/>
        <end position="507"/>
    </location>
</feature>
<dbReference type="EC" id="2.7.11.1" evidence="1"/>
<dbReference type="PROSITE" id="PS50011">
    <property type="entry name" value="PROTEIN_KINASE_DOM"/>
    <property type="match status" value="1"/>
</dbReference>
<dbReference type="RefSeq" id="WP_126850007.1">
    <property type="nucleotide sequence ID" value="NZ_JASNUQ010000002.1"/>
</dbReference>
<dbReference type="SUPFAM" id="SSF56112">
    <property type="entry name" value="Protein kinase-like (PK-like)"/>
    <property type="match status" value="1"/>
</dbReference>
<feature type="compositionally biased region" description="Low complexity" evidence="8">
    <location>
        <begin position="482"/>
        <end position="493"/>
    </location>
</feature>
<evidence type="ECO:0000256" key="9">
    <source>
        <dbReference type="SAM" id="Phobius"/>
    </source>
</evidence>
<feature type="binding site" evidence="7">
    <location>
        <position position="47"/>
    </location>
    <ligand>
        <name>ATP</name>
        <dbReference type="ChEBI" id="CHEBI:30616"/>
    </ligand>
</feature>
<feature type="transmembrane region" description="Helical" evidence="9">
    <location>
        <begin position="375"/>
        <end position="399"/>
    </location>
</feature>
<keyword evidence="3" id="KW-0808">Transferase</keyword>
<dbReference type="PROSITE" id="PS00107">
    <property type="entry name" value="PROTEIN_KINASE_ATP"/>
    <property type="match status" value="1"/>
</dbReference>
<dbReference type="InterPro" id="IPR000719">
    <property type="entry name" value="Prot_kinase_dom"/>
</dbReference>
<evidence type="ECO:0000259" key="10">
    <source>
        <dbReference type="PROSITE" id="PS50011"/>
    </source>
</evidence>
<dbReference type="InterPro" id="IPR017441">
    <property type="entry name" value="Protein_kinase_ATP_BS"/>
</dbReference>
<protein>
    <recommendedName>
        <fullName evidence="1">non-specific serine/threonine protein kinase</fullName>
        <ecNumber evidence="1">2.7.11.1</ecNumber>
    </recommendedName>
</protein>
<dbReference type="Gene3D" id="1.10.510.10">
    <property type="entry name" value="Transferase(Phosphotransferase) domain 1"/>
    <property type="match status" value="1"/>
</dbReference>
<gene>
    <name evidence="11" type="ORF">QPX23_01465</name>
</gene>
<dbReference type="PANTHER" id="PTHR43289">
    <property type="entry name" value="MITOGEN-ACTIVATED PROTEIN KINASE KINASE KINASE 20-RELATED"/>
    <property type="match status" value="1"/>
</dbReference>
<dbReference type="InterPro" id="IPR008271">
    <property type="entry name" value="Ser/Thr_kinase_AS"/>
</dbReference>
<name>A0ABT7FTV3_9CORY</name>
<dbReference type="Gene3D" id="3.30.200.20">
    <property type="entry name" value="Phosphorylase Kinase, domain 1"/>
    <property type="match status" value="1"/>
</dbReference>
<feature type="compositionally biased region" description="Gly residues" evidence="8">
    <location>
        <begin position="438"/>
        <end position="481"/>
    </location>
</feature>
<keyword evidence="5 11" id="KW-0418">Kinase</keyword>
<feature type="compositionally biased region" description="Low complexity" evidence="8">
    <location>
        <begin position="559"/>
        <end position="586"/>
    </location>
</feature>
<keyword evidence="9" id="KW-1133">Transmembrane helix</keyword>
<evidence type="ECO:0000256" key="4">
    <source>
        <dbReference type="ARBA" id="ARBA00022741"/>
    </source>
</evidence>
<dbReference type="SMART" id="SM00220">
    <property type="entry name" value="S_TKc"/>
    <property type="match status" value="1"/>
</dbReference>
<organism evidence="11 12">
    <name type="scientific">Corynebacterium pseudodiphtheriticum</name>
    <dbReference type="NCBI Taxonomy" id="37637"/>
    <lineage>
        <taxon>Bacteria</taxon>
        <taxon>Bacillati</taxon>
        <taxon>Actinomycetota</taxon>
        <taxon>Actinomycetes</taxon>
        <taxon>Mycobacteriales</taxon>
        <taxon>Corynebacteriaceae</taxon>
        <taxon>Corynebacterium</taxon>
    </lineage>
</organism>
<feature type="compositionally biased region" description="Polar residues" evidence="8">
    <location>
        <begin position="303"/>
        <end position="324"/>
    </location>
</feature>
<dbReference type="CDD" id="cd14014">
    <property type="entry name" value="STKc_PknB_like"/>
    <property type="match status" value="1"/>
</dbReference>
<evidence type="ECO:0000256" key="3">
    <source>
        <dbReference type="ARBA" id="ARBA00022679"/>
    </source>
</evidence>
<keyword evidence="12" id="KW-1185">Reference proteome</keyword>
<dbReference type="Proteomes" id="UP001239759">
    <property type="component" value="Unassembled WGS sequence"/>
</dbReference>
<keyword evidence="6 7" id="KW-0067">ATP-binding</keyword>
<evidence type="ECO:0000256" key="2">
    <source>
        <dbReference type="ARBA" id="ARBA00022527"/>
    </source>
</evidence>
<evidence type="ECO:0000256" key="5">
    <source>
        <dbReference type="ARBA" id="ARBA00022777"/>
    </source>
</evidence>
<dbReference type="PANTHER" id="PTHR43289:SF6">
    <property type="entry name" value="SERINE_THREONINE-PROTEIN KINASE NEKL-3"/>
    <property type="match status" value="1"/>
</dbReference>
<dbReference type="PROSITE" id="PS00108">
    <property type="entry name" value="PROTEIN_KINASE_ST"/>
    <property type="match status" value="1"/>
</dbReference>
<evidence type="ECO:0000256" key="6">
    <source>
        <dbReference type="ARBA" id="ARBA00022840"/>
    </source>
</evidence>
<evidence type="ECO:0000256" key="8">
    <source>
        <dbReference type="SAM" id="MobiDB-lite"/>
    </source>
</evidence>
<feature type="region of interest" description="Disordered" evidence="8">
    <location>
        <begin position="430"/>
        <end position="603"/>
    </location>
</feature>